<sequence>SDLRGRILEHLPEDRFYEGARQMLDSQGSFEGRYSGCMLESDGLLRFHRCIYVPKVGDLCSFILTEAHRAPYAAHPRVKKMHADLR</sequence>
<keyword evidence="2" id="KW-1185">Reference proteome</keyword>
<dbReference type="Proteomes" id="UP000824469">
    <property type="component" value="Unassembled WGS sequence"/>
</dbReference>
<comment type="caution">
    <text evidence="1">The sequence shown here is derived from an EMBL/GenBank/DDBJ whole genome shotgun (WGS) entry which is preliminary data.</text>
</comment>
<accession>A0AA38LGU5</accession>
<dbReference type="EMBL" id="JAHRHJ020000003">
    <property type="protein sequence ID" value="KAH9321860.1"/>
    <property type="molecule type" value="Genomic_DNA"/>
</dbReference>
<evidence type="ECO:0000313" key="1">
    <source>
        <dbReference type="EMBL" id="KAH9321860.1"/>
    </source>
</evidence>
<feature type="non-terminal residue" evidence="1">
    <location>
        <position position="86"/>
    </location>
</feature>
<organism evidence="1 2">
    <name type="scientific">Taxus chinensis</name>
    <name type="common">Chinese yew</name>
    <name type="synonym">Taxus wallichiana var. chinensis</name>
    <dbReference type="NCBI Taxonomy" id="29808"/>
    <lineage>
        <taxon>Eukaryota</taxon>
        <taxon>Viridiplantae</taxon>
        <taxon>Streptophyta</taxon>
        <taxon>Embryophyta</taxon>
        <taxon>Tracheophyta</taxon>
        <taxon>Spermatophyta</taxon>
        <taxon>Pinopsida</taxon>
        <taxon>Pinidae</taxon>
        <taxon>Conifers II</taxon>
        <taxon>Cupressales</taxon>
        <taxon>Taxaceae</taxon>
        <taxon>Taxus</taxon>
    </lineage>
</organism>
<feature type="non-terminal residue" evidence="1">
    <location>
        <position position="1"/>
    </location>
</feature>
<evidence type="ECO:0000313" key="2">
    <source>
        <dbReference type="Proteomes" id="UP000824469"/>
    </source>
</evidence>
<gene>
    <name evidence="1" type="ORF">KI387_016499</name>
</gene>
<proteinExistence type="predicted"/>
<name>A0AA38LGU5_TAXCH</name>
<protein>
    <submittedName>
        <fullName evidence="1">Uncharacterized protein</fullName>
    </submittedName>
</protein>
<dbReference type="AlphaFoldDB" id="A0AA38LGU5"/>
<reference evidence="1 2" key="1">
    <citation type="journal article" date="2021" name="Nat. Plants">
        <title>The Taxus genome provides insights into paclitaxel biosynthesis.</title>
        <authorList>
            <person name="Xiong X."/>
            <person name="Gou J."/>
            <person name="Liao Q."/>
            <person name="Li Y."/>
            <person name="Zhou Q."/>
            <person name="Bi G."/>
            <person name="Li C."/>
            <person name="Du R."/>
            <person name="Wang X."/>
            <person name="Sun T."/>
            <person name="Guo L."/>
            <person name="Liang H."/>
            <person name="Lu P."/>
            <person name="Wu Y."/>
            <person name="Zhang Z."/>
            <person name="Ro D.K."/>
            <person name="Shang Y."/>
            <person name="Huang S."/>
            <person name="Yan J."/>
        </authorList>
    </citation>
    <scope>NUCLEOTIDE SEQUENCE [LARGE SCALE GENOMIC DNA]</scope>
    <source>
        <strain evidence="1">Ta-2019</strain>
    </source>
</reference>